<proteinExistence type="inferred from homology"/>
<gene>
    <name evidence="7" type="primary">recO</name>
    <name evidence="9" type="ORF">CSTERTH_09855</name>
</gene>
<evidence type="ECO:0000256" key="6">
    <source>
        <dbReference type="ARBA" id="ARBA00033409"/>
    </source>
</evidence>
<evidence type="ECO:0000256" key="4">
    <source>
        <dbReference type="ARBA" id="ARBA00023172"/>
    </source>
</evidence>
<dbReference type="InterPro" id="IPR037278">
    <property type="entry name" value="ARFGAP/RecO"/>
</dbReference>
<dbReference type="Gene3D" id="2.40.50.140">
    <property type="entry name" value="Nucleic acid-binding proteins"/>
    <property type="match status" value="1"/>
</dbReference>
<dbReference type="GO" id="GO:0006302">
    <property type="term" value="P:double-strand break repair"/>
    <property type="evidence" value="ECO:0007669"/>
    <property type="project" value="TreeGrafter"/>
</dbReference>
<dbReference type="SUPFAM" id="SSF50249">
    <property type="entry name" value="Nucleic acid-binding proteins"/>
    <property type="match status" value="1"/>
</dbReference>
<accession>A0A1B1YEY0</accession>
<dbReference type="InterPro" id="IPR003717">
    <property type="entry name" value="RecO"/>
</dbReference>
<dbReference type="PANTHER" id="PTHR33991:SF1">
    <property type="entry name" value="DNA REPAIR PROTEIN RECO"/>
    <property type="match status" value="1"/>
</dbReference>
<keyword evidence="3 7" id="KW-0227">DNA damage</keyword>
<comment type="function">
    <text evidence="7">Involved in DNA repair and RecF pathway recombination.</text>
</comment>
<comment type="similarity">
    <text evidence="1 7">Belongs to the RecO family.</text>
</comment>
<keyword evidence="5 7" id="KW-0234">DNA repair</keyword>
<keyword evidence="4 7" id="KW-0233">DNA recombination</keyword>
<dbReference type="RefSeq" id="WP_015359693.1">
    <property type="nucleotide sequence ID" value="NZ_CP014672.1"/>
</dbReference>
<dbReference type="Gene3D" id="1.20.1440.120">
    <property type="entry name" value="Recombination protein O, C-terminal domain"/>
    <property type="match status" value="1"/>
</dbReference>
<feature type="domain" description="DNA replication/recombination mediator RecO N-terminal" evidence="8">
    <location>
        <begin position="1"/>
        <end position="79"/>
    </location>
</feature>
<dbReference type="InterPro" id="IPR022572">
    <property type="entry name" value="DNA_rep/recomb_RecO_N"/>
</dbReference>
<dbReference type="InterPro" id="IPR012340">
    <property type="entry name" value="NA-bd_OB-fold"/>
</dbReference>
<dbReference type="Proteomes" id="UP000092971">
    <property type="component" value="Chromosome"/>
</dbReference>
<dbReference type="InterPro" id="IPR042242">
    <property type="entry name" value="RecO_C"/>
</dbReference>
<dbReference type="EMBL" id="CP014672">
    <property type="protein sequence ID" value="ANW99311.1"/>
    <property type="molecule type" value="Genomic_DNA"/>
</dbReference>
<dbReference type="AlphaFoldDB" id="A0A1B1YEY0"/>
<evidence type="ECO:0000313" key="9">
    <source>
        <dbReference type="EMBL" id="ANW99311.1"/>
    </source>
</evidence>
<evidence type="ECO:0000256" key="5">
    <source>
        <dbReference type="ARBA" id="ARBA00023204"/>
    </source>
</evidence>
<evidence type="ECO:0000256" key="1">
    <source>
        <dbReference type="ARBA" id="ARBA00007452"/>
    </source>
</evidence>
<name>A0A1B1YEY0_THEST</name>
<dbReference type="NCBIfam" id="TIGR00613">
    <property type="entry name" value="reco"/>
    <property type="match status" value="1"/>
</dbReference>
<dbReference type="GO" id="GO:0043590">
    <property type="term" value="C:bacterial nucleoid"/>
    <property type="evidence" value="ECO:0007669"/>
    <property type="project" value="TreeGrafter"/>
</dbReference>
<reference evidence="9 10" key="1">
    <citation type="submission" date="2016-02" db="EMBL/GenBank/DDBJ databases">
        <title>Comparison of Clostridium stercorarium subspecies using comparative genomics and transcriptomics.</title>
        <authorList>
            <person name="Schellenberg J."/>
            <person name="Thallinger G."/>
            <person name="Levin D.B."/>
            <person name="Zhang X."/>
            <person name="Alvare G."/>
            <person name="Fristensky B."/>
            <person name="Sparling R."/>
        </authorList>
    </citation>
    <scope>NUCLEOTIDE SEQUENCE [LARGE SCALE GENOMIC DNA]</scope>
    <source>
        <strain evidence="9 10">DSM 2910</strain>
    </source>
</reference>
<dbReference type="Gene3D" id="6.20.220.20">
    <property type="entry name" value="Recombination protein O, zinc-binding domain"/>
    <property type="match status" value="1"/>
</dbReference>
<protein>
    <recommendedName>
        <fullName evidence="2 7">DNA repair protein RecO</fullName>
    </recommendedName>
    <alternativeName>
        <fullName evidence="6 7">Recombination protein O</fullName>
    </alternativeName>
</protein>
<dbReference type="GO" id="GO:0006310">
    <property type="term" value="P:DNA recombination"/>
    <property type="evidence" value="ECO:0007669"/>
    <property type="project" value="UniProtKB-UniRule"/>
</dbReference>
<dbReference type="HAMAP" id="MF_00201">
    <property type="entry name" value="RecO"/>
    <property type="match status" value="1"/>
</dbReference>
<evidence type="ECO:0000256" key="7">
    <source>
        <dbReference type="HAMAP-Rule" id="MF_00201"/>
    </source>
</evidence>
<dbReference type="OrthoDB" id="9797083at2"/>
<sequence length="246" mass="28034">MPYVKARGIVVREVKVGDYDKILTVVTEEFGKISVSARGVRRGGNRYSAGTQIFSYCDWVLYKGKNTYVLNSCEIISSFYEIRQDMTLLAYAAHMLRLLNDATYENQPAKDLITVFLYALRALLNKRRTPSLVARAFALKTIQMMGFVPHVSGCCVCGTKEINDIYFNFRHCGFVCEKCNTTPDDALRVKTGAAKAIIYVLCAEPAKVFDFELAPEVLKNFEDIVDRYVDDRLEKEYSKMDFLQEI</sequence>
<dbReference type="Pfam" id="PF02565">
    <property type="entry name" value="RecO_C"/>
    <property type="match status" value="1"/>
</dbReference>
<organism evidence="9 10">
    <name type="scientific">Thermoclostridium stercorarium subsp. thermolacticum DSM 2910</name>
    <dbReference type="NCBI Taxonomy" id="1121336"/>
    <lineage>
        <taxon>Bacteria</taxon>
        <taxon>Bacillati</taxon>
        <taxon>Bacillota</taxon>
        <taxon>Clostridia</taxon>
        <taxon>Eubacteriales</taxon>
        <taxon>Oscillospiraceae</taxon>
        <taxon>Thermoclostridium</taxon>
    </lineage>
</organism>
<evidence type="ECO:0000256" key="3">
    <source>
        <dbReference type="ARBA" id="ARBA00022763"/>
    </source>
</evidence>
<dbReference type="Pfam" id="PF11967">
    <property type="entry name" value="RecO_N"/>
    <property type="match status" value="1"/>
</dbReference>
<evidence type="ECO:0000259" key="8">
    <source>
        <dbReference type="Pfam" id="PF11967"/>
    </source>
</evidence>
<evidence type="ECO:0000256" key="2">
    <source>
        <dbReference type="ARBA" id="ARBA00021310"/>
    </source>
</evidence>
<dbReference type="PANTHER" id="PTHR33991">
    <property type="entry name" value="DNA REPAIR PROTEIN RECO"/>
    <property type="match status" value="1"/>
</dbReference>
<dbReference type="SUPFAM" id="SSF57863">
    <property type="entry name" value="ArfGap/RecO-like zinc finger"/>
    <property type="match status" value="1"/>
</dbReference>
<evidence type="ECO:0000313" key="10">
    <source>
        <dbReference type="Proteomes" id="UP000092971"/>
    </source>
</evidence>